<sequence>GAPSRDVLLVSAIITVSLSVTIVLCGICQWCQRKLGKRYKTSLETVGTPDSSRGRSEKKTINDLDRDFWNNNDNTVQQKWSSYPPKEFILNISPYAPYGDPRLSLNGSLLSGAKLTASAAAGLAGERDGRPGEKQRLGEDGMRSSVSAHSEPGAGKAARGRWHTVQSHLAAGKLSLSNFEDSTLSTATTLEYIPTSAGDPKCQRPRTLMRQQSLQQPLSQHQRANHSQPTTSQSLGHLQAHSGSSAGAGNPRGSRGGQARQGIAAGSKHRTAGGRSRSNPGSWDHVVGQIRNRGLDMKSFLEGRMVVLSLVLGLSEQDDFANIPDLQPAGTQPNQPNAQGDKRLPAGGKAVNTAPVAGQPPHDESDRKTEPHSSVSDLVNSLTSEMLMLSPGSEDDEGHDGISRENLGRIQFSVGYNFQESTLTVKIMKAQELPAKDFSGTSDPFVKIYLLPDKKHKLETKVKRKNLNPHWNETFLFEGRGWDGLGWEWSSCKTLLLPRVPQGSRGELLLSLCYNPSANSIVVNIIKARNLKAMDIGGTSDPYVKVWLMYKDKRVEKKKTVVMKRCLNPVFNESFAFDIPTERLRETTIVITVMDKDRLSRNDVIGKIYLSWKSGPGEVKHWKDMIARPRQAVAQWHQLKA</sequence>
<evidence type="ECO:0000256" key="2">
    <source>
        <dbReference type="ARBA" id="ARBA00022737"/>
    </source>
</evidence>
<feature type="non-terminal residue" evidence="5">
    <location>
        <position position="641"/>
    </location>
</feature>
<dbReference type="FunFam" id="2.60.40.150:FF:000028">
    <property type="entry name" value="Synaptotagmin 7"/>
    <property type="match status" value="1"/>
</dbReference>
<evidence type="ECO:0000313" key="5">
    <source>
        <dbReference type="EMBL" id="NXW06213.1"/>
    </source>
</evidence>
<dbReference type="SUPFAM" id="SSF49562">
    <property type="entry name" value="C2 domain (Calcium/lipid-binding domain, CaLB)"/>
    <property type="match status" value="2"/>
</dbReference>
<dbReference type="GO" id="GO:0048791">
    <property type="term" value="P:calcium ion-regulated exocytosis of neurotransmitter"/>
    <property type="evidence" value="ECO:0007669"/>
    <property type="project" value="TreeGrafter"/>
</dbReference>
<keyword evidence="6" id="KW-1185">Reference proteome</keyword>
<evidence type="ECO:0000259" key="4">
    <source>
        <dbReference type="PROSITE" id="PS50004"/>
    </source>
</evidence>
<dbReference type="InterPro" id="IPR035892">
    <property type="entry name" value="C2_domain_sf"/>
</dbReference>
<feature type="compositionally biased region" description="Basic and acidic residues" evidence="3">
    <location>
        <begin position="125"/>
        <end position="142"/>
    </location>
</feature>
<dbReference type="PROSITE" id="PS50004">
    <property type="entry name" value="C2"/>
    <property type="match status" value="2"/>
</dbReference>
<gene>
    <name evidence="5" type="primary">Syt7</name>
    <name evidence="5" type="ORF">FREGRA_R04470</name>
</gene>
<dbReference type="InterPro" id="IPR001565">
    <property type="entry name" value="Synaptotagmin"/>
</dbReference>
<dbReference type="PRINTS" id="PR00360">
    <property type="entry name" value="C2DOMAIN"/>
</dbReference>
<feature type="compositionally biased region" description="Low complexity" evidence="3">
    <location>
        <begin position="257"/>
        <end position="266"/>
    </location>
</feature>
<name>A0A7L3YYB3_FREGA</name>
<dbReference type="EMBL" id="VZZT01001099">
    <property type="protein sequence ID" value="NXW06213.1"/>
    <property type="molecule type" value="Genomic_DNA"/>
</dbReference>
<accession>A0A7L3YYB3</accession>
<dbReference type="Pfam" id="PF00168">
    <property type="entry name" value="C2"/>
    <property type="match status" value="2"/>
</dbReference>
<dbReference type="CDD" id="cd08405">
    <property type="entry name" value="C2B_Synaptotagmin-7"/>
    <property type="match status" value="1"/>
</dbReference>
<dbReference type="Gene3D" id="2.60.40.150">
    <property type="entry name" value="C2 domain"/>
    <property type="match status" value="2"/>
</dbReference>
<feature type="domain" description="C2" evidence="4">
    <location>
        <begin position="406"/>
        <end position="478"/>
    </location>
</feature>
<dbReference type="InterPro" id="IPR000008">
    <property type="entry name" value="C2_dom"/>
</dbReference>
<dbReference type="PANTHER" id="PTHR10024">
    <property type="entry name" value="SYNAPTOTAGMIN"/>
    <property type="match status" value="1"/>
</dbReference>
<feature type="non-terminal residue" evidence="5">
    <location>
        <position position="1"/>
    </location>
</feature>
<evidence type="ECO:0000256" key="1">
    <source>
        <dbReference type="ARBA" id="ARBA00006996"/>
    </source>
</evidence>
<keyword evidence="2" id="KW-0677">Repeat</keyword>
<dbReference type="GO" id="GO:0005509">
    <property type="term" value="F:calcium ion binding"/>
    <property type="evidence" value="ECO:0007669"/>
    <property type="project" value="TreeGrafter"/>
</dbReference>
<organism evidence="5 6">
    <name type="scientific">Fregetta grallaria</name>
    <name type="common">White-bellied storm-petrel</name>
    <name type="synonym">Procellaria grallaria</name>
    <dbReference type="NCBI Taxonomy" id="79628"/>
    <lineage>
        <taxon>Eukaryota</taxon>
        <taxon>Metazoa</taxon>
        <taxon>Chordata</taxon>
        <taxon>Craniata</taxon>
        <taxon>Vertebrata</taxon>
        <taxon>Euteleostomi</taxon>
        <taxon>Archelosauria</taxon>
        <taxon>Archosauria</taxon>
        <taxon>Dinosauria</taxon>
        <taxon>Saurischia</taxon>
        <taxon>Theropoda</taxon>
        <taxon>Coelurosauria</taxon>
        <taxon>Aves</taxon>
        <taxon>Neognathae</taxon>
        <taxon>Neoaves</taxon>
        <taxon>Aequornithes</taxon>
        <taxon>Procellariiformes</taxon>
        <taxon>Hydrobatidae</taxon>
        <taxon>Fregetta</taxon>
    </lineage>
</organism>
<evidence type="ECO:0000256" key="3">
    <source>
        <dbReference type="SAM" id="MobiDB-lite"/>
    </source>
</evidence>
<feature type="region of interest" description="Disordered" evidence="3">
    <location>
        <begin position="323"/>
        <end position="377"/>
    </location>
</feature>
<dbReference type="GO" id="GO:0000149">
    <property type="term" value="F:SNARE binding"/>
    <property type="evidence" value="ECO:0007669"/>
    <property type="project" value="TreeGrafter"/>
</dbReference>
<dbReference type="GO" id="GO:0005886">
    <property type="term" value="C:plasma membrane"/>
    <property type="evidence" value="ECO:0007669"/>
    <property type="project" value="TreeGrafter"/>
</dbReference>
<feature type="compositionally biased region" description="Basic and acidic residues" evidence="3">
    <location>
        <begin position="361"/>
        <end position="371"/>
    </location>
</feature>
<comment type="caution">
    <text evidence="5">The sequence shown here is derived from an EMBL/GenBank/DDBJ whole genome shotgun (WGS) entry which is preliminary data.</text>
</comment>
<dbReference type="GO" id="GO:0008021">
    <property type="term" value="C:synaptic vesicle"/>
    <property type="evidence" value="ECO:0007669"/>
    <property type="project" value="TreeGrafter"/>
</dbReference>
<dbReference type="Proteomes" id="UP000563060">
    <property type="component" value="Unassembled WGS sequence"/>
</dbReference>
<dbReference type="InterPro" id="IPR037741">
    <property type="entry name" value="C2B_Synaptotagmin-7"/>
</dbReference>
<dbReference type="GO" id="GO:0001786">
    <property type="term" value="F:phosphatidylserine binding"/>
    <property type="evidence" value="ECO:0007669"/>
    <property type="project" value="TreeGrafter"/>
</dbReference>
<dbReference type="PRINTS" id="PR00399">
    <property type="entry name" value="SYNAPTOTAGMN"/>
</dbReference>
<feature type="compositionally biased region" description="Polar residues" evidence="3">
    <location>
        <begin position="225"/>
        <end position="247"/>
    </location>
</feature>
<reference evidence="5 6" key="1">
    <citation type="submission" date="2019-09" db="EMBL/GenBank/DDBJ databases">
        <title>Bird 10,000 Genomes (B10K) Project - Family phase.</title>
        <authorList>
            <person name="Zhang G."/>
        </authorList>
    </citation>
    <scope>NUCLEOTIDE SEQUENCE [LARGE SCALE GENOMIC DNA]</scope>
    <source>
        <strain evidence="5">B10K-DU-006-09</strain>
        <tissue evidence="5">Muscle</tissue>
    </source>
</reference>
<feature type="region of interest" description="Disordered" evidence="3">
    <location>
        <begin position="191"/>
        <end position="285"/>
    </location>
</feature>
<protein>
    <submittedName>
        <fullName evidence="5">SYT7 protein</fullName>
    </submittedName>
</protein>
<dbReference type="GO" id="GO:0005544">
    <property type="term" value="F:calcium-dependent phospholipid binding"/>
    <property type="evidence" value="ECO:0007669"/>
    <property type="project" value="TreeGrafter"/>
</dbReference>
<dbReference type="GO" id="GO:0030424">
    <property type="term" value="C:axon"/>
    <property type="evidence" value="ECO:0007669"/>
    <property type="project" value="TreeGrafter"/>
</dbReference>
<evidence type="ECO:0000313" key="6">
    <source>
        <dbReference type="Proteomes" id="UP000563060"/>
    </source>
</evidence>
<feature type="compositionally biased region" description="Low complexity" evidence="3">
    <location>
        <begin position="211"/>
        <end position="222"/>
    </location>
</feature>
<comment type="similarity">
    <text evidence="1">Belongs to the synaptotagmin family.</text>
</comment>
<feature type="domain" description="C2" evidence="4">
    <location>
        <begin position="504"/>
        <end position="637"/>
    </location>
</feature>
<dbReference type="GO" id="GO:0030276">
    <property type="term" value="F:clathrin binding"/>
    <property type="evidence" value="ECO:0007669"/>
    <property type="project" value="TreeGrafter"/>
</dbReference>
<dbReference type="PANTHER" id="PTHR10024:SF344">
    <property type="entry name" value="SYNAPTOTAGMIN-7"/>
    <property type="match status" value="1"/>
</dbReference>
<dbReference type="SMART" id="SM00239">
    <property type="entry name" value="C2"/>
    <property type="match status" value="2"/>
</dbReference>
<feature type="region of interest" description="Disordered" evidence="3">
    <location>
        <begin position="121"/>
        <end position="162"/>
    </location>
</feature>
<feature type="compositionally biased region" description="Polar residues" evidence="3">
    <location>
        <begin position="329"/>
        <end position="338"/>
    </location>
</feature>
<proteinExistence type="inferred from homology"/>
<dbReference type="AlphaFoldDB" id="A0A7L3YYB3"/>
<dbReference type="GO" id="GO:0006906">
    <property type="term" value="P:vesicle fusion"/>
    <property type="evidence" value="ECO:0007669"/>
    <property type="project" value="TreeGrafter"/>
</dbReference>